<organism evidence="1 4">
    <name type="scientific">Dyadobacter subterraneus</name>
    <dbReference type="NCBI Taxonomy" id="2773304"/>
    <lineage>
        <taxon>Bacteria</taxon>
        <taxon>Pseudomonadati</taxon>
        <taxon>Bacteroidota</taxon>
        <taxon>Cytophagia</taxon>
        <taxon>Cytophagales</taxon>
        <taxon>Spirosomataceae</taxon>
        <taxon>Dyadobacter</taxon>
    </lineage>
</organism>
<evidence type="ECO:0000313" key="1">
    <source>
        <dbReference type="EMBL" id="MBE9460552.1"/>
    </source>
</evidence>
<name>A0ABR9W520_9BACT</name>
<dbReference type="RefSeq" id="WP_194118881.1">
    <property type="nucleotide sequence ID" value="NZ_JACYGY010000001.1"/>
</dbReference>
<evidence type="ECO:0000313" key="3">
    <source>
        <dbReference type="EMBL" id="MBE9464716.1"/>
    </source>
</evidence>
<sequence>MDKILNALQESYQALVRFLLPEGILDYFELSKIVEGLTGLNIYLEEKNLPPTEYNDQKLESKGFLPEVYIQDFPIRNQKVTLCIKRRRWEVKATGGIISRDWNLVQQGTRMTKEFADFLKAMY</sequence>
<reference evidence="4" key="1">
    <citation type="submission" date="2023-07" db="EMBL/GenBank/DDBJ databases">
        <title>Dyadobacter sp. nov 'subterranea' isolated from contaminted grondwater.</title>
        <authorList>
            <person name="Szabo I."/>
            <person name="Al-Omari J."/>
            <person name="Szerdahelyi S.G."/>
            <person name="Rado J."/>
        </authorList>
    </citation>
    <scope>NUCLEOTIDE SEQUENCE [LARGE SCALE GENOMIC DNA]</scope>
    <source>
        <strain evidence="2 4">UP-52</strain>
    </source>
</reference>
<evidence type="ECO:0000313" key="2">
    <source>
        <dbReference type="EMBL" id="MBE9462777.1"/>
    </source>
</evidence>
<evidence type="ECO:0000313" key="4">
    <source>
        <dbReference type="Proteomes" id="UP000634134"/>
    </source>
</evidence>
<dbReference type="EMBL" id="JACYGY010000001">
    <property type="protein sequence ID" value="MBE9464716.1"/>
    <property type="molecule type" value="Genomic_DNA"/>
</dbReference>
<proteinExistence type="predicted"/>
<gene>
    <name evidence="1" type="ORF">IEE83_01535</name>
    <name evidence="2" type="ORF">IEE83_12900</name>
    <name evidence="3" type="ORF">IEE83_22760</name>
</gene>
<comment type="caution">
    <text evidence="1">The sequence shown here is derived from an EMBL/GenBank/DDBJ whole genome shotgun (WGS) entry which is preliminary data.</text>
</comment>
<dbReference type="EMBL" id="JACYGY010000001">
    <property type="protein sequence ID" value="MBE9460552.1"/>
    <property type="molecule type" value="Genomic_DNA"/>
</dbReference>
<reference evidence="1" key="2">
    <citation type="submission" date="2024-05" db="EMBL/GenBank/DDBJ databases">
        <title>Dyadobacter sp. nov 'subterranea' isolated from contaminted grondwater.</title>
        <authorList>
            <person name="Szabo I."/>
            <person name="Al-Omari J."/>
            <person name="Szerdahelyi S.G."/>
            <person name="Rado J."/>
        </authorList>
    </citation>
    <scope>NUCLEOTIDE SEQUENCE</scope>
    <source>
        <strain evidence="1 4">UP-52</strain>
    </source>
</reference>
<keyword evidence="4" id="KW-1185">Reference proteome</keyword>
<dbReference type="Proteomes" id="UP000634134">
    <property type="component" value="Unassembled WGS sequence"/>
</dbReference>
<protein>
    <submittedName>
        <fullName evidence="1">Transposase</fullName>
    </submittedName>
</protein>
<accession>A0ABR9W520</accession>
<dbReference type="EMBL" id="JACYGY010000001">
    <property type="protein sequence ID" value="MBE9462777.1"/>
    <property type="molecule type" value="Genomic_DNA"/>
</dbReference>